<organism evidence="2 4">
    <name type="scientific">Cucumis melo var. makuwa</name>
    <name type="common">Oriental melon</name>
    <dbReference type="NCBI Taxonomy" id="1194695"/>
    <lineage>
        <taxon>Eukaryota</taxon>
        <taxon>Viridiplantae</taxon>
        <taxon>Streptophyta</taxon>
        <taxon>Embryophyta</taxon>
        <taxon>Tracheophyta</taxon>
        <taxon>Spermatophyta</taxon>
        <taxon>Magnoliopsida</taxon>
        <taxon>eudicotyledons</taxon>
        <taxon>Gunneridae</taxon>
        <taxon>Pentapetalae</taxon>
        <taxon>rosids</taxon>
        <taxon>fabids</taxon>
        <taxon>Cucurbitales</taxon>
        <taxon>Cucurbitaceae</taxon>
        <taxon>Benincaseae</taxon>
        <taxon>Cucumis</taxon>
    </lineage>
</organism>
<reference evidence="3 4" key="1">
    <citation type="submission" date="2019-08" db="EMBL/GenBank/DDBJ databases">
        <title>Draft genome sequences of two oriental melons (Cucumis melo L. var makuwa).</title>
        <authorList>
            <person name="Kwon S.-Y."/>
        </authorList>
    </citation>
    <scope>NUCLEOTIDE SEQUENCE [LARGE SCALE GENOMIC DNA]</scope>
    <source>
        <strain evidence="4">cv. Chang Bougi</strain>
        <strain evidence="3">cv. SW 3</strain>
        <tissue evidence="2">Leaf</tissue>
    </source>
</reference>
<evidence type="ECO:0000313" key="3">
    <source>
        <dbReference type="Proteomes" id="UP000321393"/>
    </source>
</evidence>
<comment type="caution">
    <text evidence="2">The sequence shown here is derived from an EMBL/GenBank/DDBJ whole genome shotgun (WGS) entry which is preliminary data.</text>
</comment>
<dbReference type="AlphaFoldDB" id="A0A5D3DKK6"/>
<dbReference type="Proteomes" id="UP000321393">
    <property type="component" value="Unassembled WGS sequence"/>
</dbReference>
<accession>A0A5D3DKK6</accession>
<evidence type="ECO:0000313" key="2">
    <source>
        <dbReference type="EMBL" id="TYK24042.1"/>
    </source>
</evidence>
<dbReference type="OrthoDB" id="1936739at2759"/>
<gene>
    <name evidence="2" type="ORF">E5676_scaffold943G00040</name>
    <name evidence="1" type="ORF">E6C27_scaffold37G001430</name>
</gene>
<protein>
    <submittedName>
        <fullName evidence="2">Serine/threonine-protein phosphatase 7 long form-like protein</fullName>
    </submittedName>
</protein>
<sequence>MVYKDYLGVLLPDMKGQRLSLSWLTKQFVELSPDADVVSVQRYVHVYILQLIGGFMFANKSNTLVLCMFLPLLINFDYASTYV</sequence>
<dbReference type="EMBL" id="SSTE01001190">
    <property type="protein sequence ID" value="KAA0065833.1"/>
    <property type="molecule type" value="Genomic_DNA"/>
</dbReference>
<evidence type="ECO:0000313" key="1">
    <source>
        <dbReference type="EMBL" id="KAA0065833.1"/>
    </source>
</evidence>
<evidence type="ECO:0000313" key="4">
    <source>
        <dbReference type="Proteomes" id="UP000321947"/>
    </source>
</evidence>
<name>A0A5D3DKK6_CUCMM</name>
<dbReference type="EMBL" id="SSTD01004087">
    <property type="protein sequence ID" value="TYK24042.1"/>
    <property type="molecule type" value="Genomic_DNA"/>
</dbReference>
<proteinExistence type="predicted"/>
<dbReference type="Proteomes" id="UP000321947">
    <property type="component" value="Unassembled WGS sequence"/>
</dbReference>